<dbReference type="Proteomes" id="UP000016660">
    <property type="component" value="Unassembled WGS sequence"/>
</dbReference>
<evidence type="ECO:0000313" key="3">
    <source>
        <dbReference type="Proteomes" id="UP000016660"/>
    </source>
</evidence>
<evidence type="ECO:0000313" key="2">
    <source>
        <dbReference type="EMBL" id="ERJ76594.1"/>
    </source>
</evidence>
<comment type="caution">
    <text evidence="2">The sequence shown here is derived from an EMBL/GenBank/DDBJ whole genome shotgun (WGS) entry which is preliminary data.</text>
</comment>
<proteinExistence type="predicted"/>
<dbReference type="EMBL" id="AWUY01000119">
    <property type="protein sequence ID" value="ERJ76594.1"/>
    <property type="molecule type" value="Genomic_DNA"/>
</dbReference>
<protein>
    <submittedName>
        <fullName evidence="2">Uncharacterized protein</fullName>
    </submittedName>
</protein>
<reference evidence="2 3" key="1">
    <citation type="submission" date="2013-06" db="EMBL/GenBank/DDBJ databases">
        <authorList>
            <person name="Weinstock G."/>
            <person name="Sodergren E."/>
            <person name="Lobos E.A."/>
            <person name="Fulton L."/>
            <person name="Fulton R."/>
            <person name="Courtney L."/>
            <person name="Fronick C."/>
            <person name="O'Laughlin M."/>
            <person name="Godfrey J."/>
            <person name="Wilson R.M."/>
            <person name="Miner T."/>
            <person name="Farmer C."/>
            <person name="Delehaunty K."/>
            <person name="Cordes M."/>
            <person name="Minx P."/>
            <person name="Tomlinson C."/>
            <person name="Chen J."/>
            <person name="Wollam A."/>
            <person name="Pepin K.H."/>
            <person name="Bhonagiri V."/>
            <person name="Zhang X."/>
            <person name="Warren W."/>
            <person name="Mitreva M."/>
            <person name="Mardis E.R."/>
            <person name="Wilson R.K."/>
        </authorList>
    </citation>
    <scope>NUCLEOTIDE SEQUENCE [LARGE SCALE GENOMIC DNA]</scope>
    <source>
        <strain evidence="2 3">ATCC 29426</strain>
    </source>
</reference>
<accession>A0ABP2Y6Y4</accession>
<gene>
    <name evidence="2" type="ORF">HMPREF0653_01445</name>
</gene>
<sequence length="42" mass="5022">MKNKKKQLLFDIFHTFASDKCIKQRGTQDADAPYSFTTERRR</sequence>
<evidence type="ECO:0000256" key="1">
    <source>
        <dbReference type="SAM" id="MobiDB-lite"/>
    </source>
</evidence>
<organism evidence="2 3">
    <name type="scientific">Prevotella disiens JCM 6334 = ATCC 29426</name>
    <dbReference type="NCBI Taxonomy" id="1235811"/>
    <lineage>
        <taxon>Bacteria</taxon>
        <taxon>Pseudomonadati</taxon>
        <taxon>Bacteroidota</taxon>
        <taxon>Bacteroidia</taxon>
        <taxon>Bacteroidales</taxon>
        <taxon>Prevotellaceae</taxon>
        <taxon>Prevotella</taxon>
    </lineage>
</organism>
<keyword evidence="3" id="KW-1185">Reference proteome</keyword>
<name>A0ABP2Y6Y4_9BACT</name>
<feature type="region of interest" description="Disordered" evidence="1">
    <location>
        <begin position="23"/>
        <end position="42"/>
    </location>
</feature>